<dbReference type="InterPro" id="IPR003593">
    <property type="entry name" value="AAA+_ATPase"/>
</dbReference>
<dbReference type="Proteomes" id="UP000013776">
    <property type="component" value="Unassembled WGS sequence"/>
</dbReference>
<dbReference type="PANTHER" id="PTHR23389">
    <property type="entry name" value="CHROMOSOME TRANSMISSION FIDELITY FACTOR 18"/>
    <property type="match status" value="1"/>
</dbReference>
<evidence type="ECO:0000259" key="2">
    <source>
        <dbReference type="SMART" id="SM00382"/>
    </source>
</evidence>
<feature type="compositionally biased region" description="Polar residues" evidence="1">
    <location>
        <begin position="139"/>
        <end position="149"/>
    </location>
</feature>
<comment type="caution">
    <text evidence="3">The sequence shown here is derived from an EMBL/GenBank/DDBJ whole genome shotgun (WGS) entry which is preliminary data.</text>
</comment>
<evidence type="ECO:0000256" key="1">
    <source>
        <dbReference type="SAM" id="MobiDB-lite"/>
    </source>
</evidence>
<dbReference type="InterPro" id="IPR027417">
    <property type="entry name" value="P-loop_NTPase"/>
</dbReference>
<dbReference type="PANTHER" id="PTHR23389:SF21">
    <property type="entry name" value="ATPASE FAMILY AAA DOMAIN-CONTAINING PROTEIN 5"/>
    <property type="match status" value="1"/>
</dbReference>
<protein>
    <submittedName>
        <fullName evidence="3">Telomere length regulation protein elg15 / FY16936</fullName>
    </submittedName>
</protein>
<evidence type="ECO:0000313" key="4">
    <source>
        <dbReference type="Proteomes" id="UP000013776"/>
    </source>
</evidence>
<dbReference type="AlphaFoldDB" id="R4X8J6"/>
<organism evidence="3 4">
    <name type="scientific">Taphrina deformans (strain PYCC 5710 / ATCC 11124 / CBS 356.35 / IMI 108563 / JCM 9778 / NBRC 8474)</name>
    <name type="common">Peach leaf curl fungus</name>
    <name type="synonym">Lalaria deformans</name>
    <dbReference type="NCBI Taxonomy" id="1097556"/>
    <lineage>
        <taxon>Eukaryota</taxon>
        <taxon>Fungi</taxon>
        <taxon>Dikarya</taxon>
        <taxon>Ascomycota</taxon>
        <taxon>Taphrinomycotina</taxon>
        <taxon>Taphrinomycetes</taxon>
        <taxon>Taphrinales</taxon>
        <taxon>Taphrinaceae</taxon>
        <taxon>Taphrina</taxon>
    </lineage>
</organism>
<dbReference type="EMBL" id="CAHR02000052">
    <property type="protein sequence ID" value="CCG81660.1"/>
    <property type="molecule type" value="Genomic_DNA"/>
</dbReference>
<feature type="region of interest" description="Disordered" evidence="1">
    <location>
        <begin position="65"/>
        <end position="165"/>
    </location>
</feature>
<dbReference type="SMART" id="SM00382">
    <property type="entry name" value="AAA"/>
    <property type="match status" value="1"/>
</dbReference>
<dbReference type="OrthoDB" id="9996895at2759"/>
<dbReference type="VEuPathDB" id="FungiDB:TAPDE_001475"/>
<dbReference type="GO" id="GO:0005634">
    <property type="term" value="C:nucleus"/>
    <property type="evidence" value="ECO:0007669"/>
    <property type="project" value="TreeGrafter"/>
</dbReference>
<dbReference type="Gene3D" id="3.40.50.300">
    <property type="entry name" value="P-loop containing nucleotide triphosphate hydrolases"/>
    <property type="match status" value="1"/>
</dbReference>
<accession>R4X8J6</accession>
<dbReference type="STRING" id="1097556.R4X8J6"/>
<reference evidence="3 4" key="1">
    <citation type="journal article" date="2013" name="MBio">
        <title>Genome sequencing of the plant pathogen Taphrina deformans, the causal agent of peach leaf curl.</title>
        <authorList>
            <person name="Cisse O.H."/>
            <person name="Almeida J.M.G.C.F."/>
            <person name="Fonseca A."/>
            <person name="Kumar A.A."/>
            <person name="Salojaervi J."/>
            <person name="Overmyer K."/>
            <person name="Hauser P.M."/>
            <person name="Pagni M."/>
        </authorList>
    </citation>
    <scope>NUCLEOTIDE SEQUENCE [LARGE SCALE GENOMIC DNA]</scope>
    <source>
        <strain evidence="4">PYCC 5710 / ATCC 11124 / CBS 356.35 / IMI 108563 / JCM 9778 / NBRC 8474</strain>
    </source>
</reference>
<gene>
    <name evidence="3" type="ORF">TAPDE_001475</name>
</gene>
<dbReference type="eggNOG" id="KOG1968">
    <property type="taxonomic scope" value="Eukaryota"/>
</dbReference>
<evidence type="ECO:0000313" key="3">
    <source>
        <dbReference type="EMBL" id="CCG81660.1"/>
    </source>
</evidence>
<dbReference type="GO" id="GO:0016887">
    <property type="term" value="F:ATP hydrolysis activity"/>
    <property type="evidence" value="ECO:0007669"/>
    <property type="project" value="InterPro"/>
</dbReference>
<proteinExistence type="predicted"/>
<dbReference type="InterPro" id="IPR003959">
    <property type="entry name" value="ATPase_AAA_core"/>
</dbReference>
<keyword evidence="4" id="KW-1185">Reference proteome</keyword>
<feature type="compositionally biased region" description="Polar residues" evidence="1">
    <location>
        <begin position="70"/>
        <end position="81"/>
    </location>
</feature>
<feature type="domain" description="AAA+ ATPase" evidence="2">
    <location>
        <begin position="364"/>
        <end position="485"/>
    </location>
</feature>
<sequence>MGRKRIAQKNTLALWAGAKSEEQLNSTILHFKVNVERLKKCQAHRTLSHNSVLTSDDKSFGSLLGDGSVKSESSKTSTIDSASEHGDAKAVVTSHPFFSRPKKSNETPSTREPNDSISKEPGGPKAETHSFFKPRTNTKEGSCTQSSTHRPSKAHPWPTPMPTKETMQVTGSLTTFKDSKAGSEFLLRNRKRSSIRVNSSDADCSDATWSSLTKFCIGSVPSGPLTNSTETVPNSPIPEYKFERYHGALRGLANRRNSAVSTEADKVLLWNAKYAPQCAAEVLQEGSEAMILRDWLKTRRLHMRDRLEFATKKHVLPIDKYIQEHDDFIVDDEAVQPATSDIGAEFDQDHEITPCPTGRESLWKSNLVILCGPTGCGKSAALQAVAEELHYEIFEVNSTDRRSGKDVLEKVGEASQSQMVNKQKSADGSQSKSLLLFEEVDVLYRDDKDFWTAVLSLISSSKRPVVLTCNDHLAIPTQLAMPSIFLDFKVPHQPLILDYLSGIVALEQATITRLEILNTITYAKRDLRASINSLQYLSLASGSLPETDGEIVAQELMSQQMLVTALYEPSVPRDSSKRSLPRKVFSEYEAFTSGVSYIDLYANQQRSLALEEGEVFENDTEEHQARDVNKDDLFGQWIIAEPFGRFTRLHPGDPGLPAEMAFALQDYLPQDVCAQYPHWTLCRDALYRDSIHTKAKAKEDKTWTMMMENFDSFAVPDNWMHDFAPHNCIDRARLSGILASDVAPYLRTMASTEEERSATEQAALAAHTGRTTRNTISNEFGMAWRRPFKMDEGTRRDVLLTRLDM</sequence>
<dbReference type="GO" id="GO:0005524">
    <property type="term" value="F:ATP binding"/>
    <property type="evidence" value="ECO:0007669"/>
    <property type="project" value="InterPro"/>
</dbReference>
<dbReference type="GO" id="GO:0003677">
    <property type="term" value="F:DNA binding"/>
    <property type="evidence" value="ECO:0007669"/>
    <property type="project" value="TreeGrafter"/>
</dbReference>
<dbReference type="Pfam" id="PF00004">
    <property type="entry name" value="AAA"/>
    <property type="match status" value="1"/>
</dbReference>
<dbReference type="SUPFAM" id="SSF52540">
    <property type="entry name" value="P-loop containing nucleoside triphosphate hydrolases"/>
    <property type="match status" value="1"/>
</dbReference>
<name>R4X8J6_TAPDE</name>
<dbReference type="CDD" id="cd00009">
    <property type="entry name" value="AAA"/>
    <property type="match status" value="1"/>
</dbReference>